<dbReference type="GO" id="GO:0070513">
    <property type="term" value="F:death domain binding"/>
    <property type="evidence" value="ECO:0007669"/>
    <property type="project" value="InterPro"/>
</dbReference>
<gene>
    <name evidence="3" type="ORF">C0Q70_03154</name>
</gene>
<dbReference type="PANTHER" id="PTHR15034">
    <property type="entry name" value="DEATH DOMAIN-CONTAINING PROTEIN CRADD"/>
    <property type="match status" value="1"/>
</dbReference>
<dbReference type="AlphaFoldDB" id="A0A2T7PRY3"/>
<dbReference type="PROSITE" id="PS50209">
    <property type="entry name" value="CARD"/>
    <property type="match status" value="1"/>
</dbReference>
<dbReference type="CDD" id="cd01671">
    <property type="entry name" value="CARD"/>
    <property type="match status" value="1"/>
</dbReference>
<dbReference type="Proteomes" id="UP000245119">
    <property type="component" value="Linkage Group LG2"/>
</dbReference>
<sequence>MAKDSSRESNESLAREIQCLEREKEELEQSNKRQTLEQRVRELRSTVSSLRSDNRSTSSITDGRVSAETTQARTHLKSHQHYGDSDAGGFSELHSALKESQDNLRALSSHHLHSSTPSSSSGRRRDNNVNQTRVVSSESSAESDGGDDVMSQAHKQAIQENRDILVENLIPDDIFNDLISRKIFTTADVSRIKDRNTREAINEELLNHLCRRSDRAFYVFVQSLRRTLQDFLANRIDPQPSSKAHKKKRKRQTGELNISIDCDDVIPHATPRRRGRGRGNSMSKALCSCQEVEEQILTMAKEAYRNIRRRDATPAAFEQFRKELHQTNEIIKDSMEIMHTLKILCRHGDLEAISEGSVQFWLRCHSQTDAQALWGMYVSGKLLRLFQRAFVTPSLQKRCRAQHIRLRVYIHEEEYLCCLAELSAQSDRNVRLGNNCTIGRSTPHSEPQKKRAKAVSYEKRSLDPYTRPLPRQAFQEISKNLKVHLDMSYEVEGSTVPASCMQEKAGYNFRVRPVHMC</sequence>
<dbReference type="EMBL" id="PZQS01000002">
    <property type="protein sequence ID" value="PVD36179.1"/>
    <property type="molecule type" value="Genomic_DNA"/>
</dbReference>
<feature type="region of interest" description="Disordered" evidence="1">
    <location>
        <begin position="107"/>
        <end position="151"/>
    </location>
</feature>
<dbReference type="SMART" id="SM00114">
    <property type="entry name" value="CARD"/>
    <property type="match status" value="1"/>
</dbReference>
<dbReference type="Gene3D" id="1.10.533.10">
    <property type="entry name" value="Death Domain, Fas"/>
    <property type="match status" value="1"/>
</dbReference>
<dbReference type="OrthoDB" id="6162777at2759"/>
<reference evidence="3 4" key="1">
    <citation type="submission" date="2018-04" db="EMBL/GenBank/DDBJ databases">
        <title>The genome of golden apple snail Pomacea canaliculata provides insight into stress tolerance and invasive adaptation.</title>
        <authorList>
            <person name="Liu C."/>
            <person name="Liu B."/>
            <person name="Ren Y."/>
            <person name="Zhang Y."/>
            <person name="Wang H."/>
            <person name="Li S."/>
            <person name="Jiang F."/>
            <person name="Yin L."/>
            <person name="Zhang G."/>
            <person name="Qian W."/>
            <person name="Fan W."/>
        </authorList>
    </citation>
    <scope>NUCLEOTIDE SEQUENCE [LARGE SCALE GENOMIC DNA]</scope>
    <source>
        <strain evidence="3">SZHN2017</strain>
        <tissue evidence="3">Muscle</tissue>
    </source>
</reference>
<accession>A0A2T7PRY3</accession>
<evidence type="ECO:0000259" key="2">
    <source>
        <dbReference type="PROSITE" id="PS50209"/>
    </source>
</evidence>
<proteinExistence type="predicted"/>
<evidence type="ECO:0000313" key="4">
    <source>
        <dbReference type="Proteomes" id="UP000245119"/>
    </source>
</evidence>
<feature type="compositionally biased region" description="Low complexity" evidence="1">
    <location>
        <begin position="134"/>
        <end position="143"/>
    </location>
</feature>
<feature type="compositionally biased region" description="Low complexity" evidence="1">
    <location>
        <begin position="48"/>
        <end position="59"/>
    </location>
</feature>
<evidence type="ECO:0000313" key="3">
    <source>
        <dbReference type="EMBL" id="PVD36179.1"/>
    </source>
</evidence>
<dbReference type="OMA" id="CTCHEVE"/>
<feature type="domain" description="CARD" evidence="2">
    <location>
        <begin position="150"/>
        <end position="239"/>
    </location>
</feature>
<feature type="region of interest" description="Disordered" evidence="1">
    <location>
        <begin position="23"/>
        <end position="90"/>
    </location>
</feature>
<protein>
    <recommendedName>
        <fullName evidence="2">CARD domain-containing protein</fullName>
    </recommendedName>
</protein>
<dbReference type="InterPro" id="IPR011029">
    <property type="entry name" value="DEATH-like_dom_sf"/>
</dbReference>
<dbReference type="GO" id="GO:0002020">
    <property type="term" value="F:protease binding"/>
    <property type="evidence" value="ECO:0007669"/>
    <property type="project" value="InterPro"/>
</dbReference>
<dbReference type="PANTHER" id="PTHR15034:SF5">
    <property type="entry name" value="DEATH DOMAIN-CONTAINING PROTEIN CRADD"/>
    <property type="match status" value="1"/>
</dbReference>
<comment type="caution">
    <text evidence="3">The sequence shown here is derived from an EMBL/GenBank/DDBJ whole genome shotgun (WGS) entry which is preliminary data.</text>
</comment>
<feature type="compositionally biased region" description="Basic and acidic residues" evidence="1">
    <location>
        <begin position="23"/>
        <end position="44"/>
    </location>
</feature>
<keyword evidence="4" id="KW-1185">Reference proteome</keyword>
<dbReference type="InterPro" id="IPR001315">
    <property type="entry name" value="CARD"/>
</dbReference>
<dbReference type="InterPro" id="IPR037939">
    <property type="entry name" value="CRADD"/>
</dbReference>
<dbReference type="Pfam" id="PF00619">
    <property type="entry name" value="CARD"/>
    <property type="match status" value="1"/>
</dbReference>
<organism evidence="3 4">
    <name type="scientific">Pomacea canaliculata</name>
    <name type="common">Golden apple snail</name>
    <dbReference type="NCBI Taxonomy" id="400727"/>
    <lineage>
        <taxon>Eukaryota</taxon>
        <taxon>Metazoa</taxon>
        <taxon>Spiralia</taxon>
        <taxon>Lophotrochozoa</taxon>
        <taxon>Mollusca</taxon>
        <taxon>Gastropoda</taxon>
        <taxon>Caenogastropoda</taxon>
        <taxon>Architaenioglossa</taxon>
        <taxon>Ampullarioidea</taxon>
        <taxon>Ampullariidae</taxon>
        <taxon>Pomacea</taxon>
    </lineage>
</organism>
<dbReference type="STRING" id="400727.A0A2T7PRY3"/>
<dbReference type="SUPFAM" id="SSF47986">
    <property type="entry name" value="DEATH domain"/>
    <property type="match status" value="1"/>
</dbReference>
<evidence type="ECO:0000256" key="1">
    <source>
        <dbReference type="SAM" id="MobiDB-lite"/>
    </source>
</evidence>
<name>A0A2T7PRY3_POMCA</name>
<dbReference type="GO" id="GO:0042981">
    <property type="term" value="P:regulation of apoptotic process"/>
    <property type="evidence" value="ECO:0007669"/>
    <property type="project" value="InterPro"/>
</dbReference>